<organism evidence="1 2">
    <name type="scientific">Bordetella genomosp. 7</name>
    <dbReference type="NCBI Taxonomy" id="1416805"/>
    <lineage>
        <taxon>Bacteria</taxon>
        <taxon>Pseudomonadati</taxon>
        <taxon>Pseudomonadota</taxon>
        <taxon>Betaproteobacteria</taxon>
        <taxon>Burkholderiales</taxon>
        <taxon>Alcaligenaceae</taxon>
        <taxon>Bordetella</taxon>
    </lineage>
</organism>
<keyword evidence="2" id="KW-1185">Reference proteome</keyword>
<dbReference type="EMBL" id="NEVK01000006">
    <property type="protein sequence ID" value="OZI17940.1"/>
    <property type="molecule type" value="Genomic_DNA"/>
</dbReference>
<dbReference type="InterPro" id="IPR029052">
    <property type="entry name" value="Metallo-depent_PP-like"/>
</dbReference>
<accession>A0A261R000</accession>
<evidence type="ECO:0000313" key="2">
    <source>
        <dbReference type="Proteomes" id="UP000216947"/>
    </source>
</evidence>
<dbReference type="RefSeq" id="WP_094796963.1">
    <property type="nucleotide sequence ID" value="NZ_NEVK01000006.1"/>
</dbReference>
<protein>
    <submittedName>
        <fullName evidence="1">Winged helix-turn-helix domain-containing protein</fullName>
    </submittedName>
</protein>
<evidence type="ECO:0000313" key="1">
    <source>
        <dbReference type="EMBL" id="OZI17940.1"/>
    </source>
</evidence>
<gene>
    <name evidence="1" type="ORF">CAL19_12730</name>
</gene>
<dbReference type="SUPFAM" id="SSF56300">
    <property type="entry name" value="Metallo-dependent phosphatases"/>
    <property type="match status" value="1"/>
</dbReference>
<reference evidence="2" key="1">
    <citation type="submission" date="2017-05" db="EMBL/GenBank/DDBJ databases">
        <title>Complete and WGS of Bordetella genogroups.</title>
        <authorList>
            <person name="Spilker T."/>
            <person name="Lipuma J."/>
        </authorList>
    </citation>
    <scope>NUCLEOTIDE SEQUENCE [LARGE SCALE GENOMIC DNA]</scope>
    <source>
        <strain evidence="2">AU18089</strain>
    </source>
</reference>
<comment type="caution">
    <text evidence="1">The sequence shown here is derived from an EMBL/GenBank/DDBJ whole genome shotgun (WGS) entry which is preliminary data.</text>
</comment>
<sequence length="364" mass="40664">MIDYEKAVRQYGSIRKASAALGIPDTTFRRRLAQAREHFALAKADEGMVVRATSTLTDLRTGEAVMQWVKASADAEAELEKQRAALAAMCEAIPREKPAKPPKATIADLANCYVVTDYHFGQLSWPEETGAAWDLQIAEDTLVNWFAAAIAQAPDAELGIFAQLGDFLHRDGMEAVTPTSGHLLDADSRFQKLVRVVIRAIRRIIAMLLAKHDRVHVLMAEGNHDLASSVWLREFLAALYEDEPRVTVEVSPDPYYCVEHGKTALFFHHGHKRKPADVDTVFAAKFREVFGRTKHAYAHMGHLHHIDIKETNLMVVEQHRTLAAQDAYSSRLGWMSGRDAQVITYSKQHGEVGRVRVSSKMVEG</sequence>
<proteinExistence type="predicted"/>
<dbReference type="AlphaFoldDB" id="A0A261R000"/>
<name>A0A261R000_9BORD</name>
<dbReference type="Proteomes" id="UP000216947">
    <property type="component" value="Unassembled WGS sequence"/>
</dbReference>